<accession>A0ABR0AR98</accession>
<dbReference type="EMBL" id="JAOYFB010000038">
    <property type="protein sequence ID" value="KAK4027508.1"/>
    <property type="molecule type" value="Genomic_DNA"/>
</dbReference>
<evidence type="ECO:0000313" key="2">
    <source>
        <dbReference type="Proteomes" id="UP001234178"/>
    </source>
</evidence>
<organism evidence="1 2">
    <name type="scientific">Daphnia magna</name>
    <dbReference type="NCBI Taxonomy" id="35525"/>
    <lineage>
        <taxon>Eukaryota</taxon>
        <taxon>Metazoa</taxon>
        <taxon>Ecdysozoa</taxon>
        <taxon>Arthropoda</taxon>
        <taxon>Crustacea</taxon>
        <taxon>Branchiopoda</taxon>
        <taxon>Diplostraca</taxon>
        <taxon>Cladocera</taxon>
        <taxon>Anomopoda</taxon>
        <taxon>Daphniidae</taxon>
        <taxon>Daphnia</taxon>
    </lineage>
</organism>
<dbReference type="Proteomes" id="UP001234178">
    <property type="component" value="Unassembled WGS sequence"/>
</dbReference>
<reference evidence="1 2" key="1">
    <citation type="journal article" date="2023" name="Nucleic Acids Res.">
        <title>The hologenome of Daphnia magna reveals possible DNA methylation and microbiome-mediated evolution of the host genome.</title>
        <authorList>
            <person name="Chaturvedi A."/>
            <person name="Li X."/>
            <person name="Dhandapani V."/>
            <person name="Marshall H."/>
            <person name="Kissane S."/>
            <person name="Cuenca-Cambronero M."/>
            <person name="Asole G."/>
            <person name="Calvet F."/>
            <person name="Ruiz-Romero M."/>
            <person name="Marangio P."/>
            <person name="Guigo R."/>
            <person name="Rago D."/>
            <person name="Mirbahai L."/>
            <person name="Eastwood N."/>
            <person name="Colbourne J.K."/>
            <person name="Zhou J."/>
            <person name="Mallon E."/>
            <person name="Orsini L."/>
        </authorList>
    </citation>
    <scope>NUCLEOTIDE SEQUENCE [LARGE SCALE GENOMIC DNA]</scope>
    <source>
        <strain evidence="1">LRV0_1</strain>
    </source>
</reference>
<comment type="caution">
    <text evidence="1">The sequence shown here is derived from an EMBL/GenBank/DDBJ whole genome shotgun (WGS) entry which is preliminary data.</text>
</comment>
<evidence type="ECO:0000313" key="1">
    <source>
        <dbReference type="EMBL" id="KAK4027508.1"/>
    </source>
</evidence>
<proteinExistence type="predicted"/>
<sequence length="75" mass="8404">MSGEFENLSGISRSAIHTLGSFTKYTLSPIYTIQAPCGFFEQPSWWSGDANEYKIACPRDNQLHVIEYTVGSKAR</sequence>
<keyword evidence="2" id="KW-1185">Reference proteome</keyword>
<protein>
    <submittedName>
        <fullName evidence="1">Uncharacterized protein</fullName>
    </submittedName>
</protein>
<name>A0ABR0AR98_9CRUS</name>
<gene>
    <name evidence="1" type="ORF">OUZ56_016554</name>
</gene>